<feature type="transmembrane region" description="Helical" evidence="7">
    <location>
        <begin position="90"/>
        <end position="108"/>
    </location>
</feature>
<feature type="transmembrane region" description="Helical" evidence="7">
    <location>
        <begin position="230"/>
        <end position="255"/>
    </location>
</feature>
<evidence type="ECO:0000256" key="6">
    <source>
        <dbReference type="ARBA" id="ARBA00023136"/>
    </source>
</evidence>
<evidence type="ECO:0000256" key="7">
    <source>
        <dbReference type="SAM" id="Phobius"/>
    </source>
</evidence>
<keyword evidence="10" id="KW-1185">Reference proteome</keyword>
<dbReference type="SUPFAM" id="SSF103473">
    <property type="entry name" value="MFS general substrate transporter"/>
    <property type="match status" value="1"/>
</dbReference>
<dbReference type="RefSeq" id="WP_253201601.1">
    <property type="nucleotide sequence ID" value="NZ_JAZHFS010000001.1"/>
</dbReference>
<keyword evidence="2" id="KW-0813">Transport</keyword>
<dbReference type="PROSITE" id="PS50850">
    <property type="entry name" value="MFS"/>
    <property type="match status" value="1"/>
</dbReference>
<feature type="transmembrane region" description="Helical" evidence="7">
    <location>
        <begin position="385"/>
        <end position="404"/>
    </location>
</feature>
<feature type="transmembrane region" description="Helical" evidence="7">
    <location>
        <begin position="114"/>
        <end position="138"/>
    </location>
</feature>
<feature type="transmembrane region" description="Helical" evidence="7">
    <location>
        <begin position="176"/>
        <end position="196"/>
    </location>
</feature>
<name>A0ABU7UH64_9CLOT</name>
<dbReference type="Proteomes" id="UP001498469">
    <property type="component" value="Unassembled WGS sequence"/>
</dbReference>
<reference evidence="9 10" key="1">
    <citation type="submission" date="2023-11" db="EMBL/GenBank/DDBJ databases">
        <title>Draft genome sequence of a psychrophilic Clostridium strain from permafrost water brine.</title>
        <authorList>
            <person name="Shcherbakova V.A."/>
            <person name="Trubitsyn V.E."/>
            <person name="Zakharyuk A.G."/>
        </authorList>
    </citation>
    <scope>NUCLEOTIDE SEQUENCE [LARGE SCALE GENOMIC DNA]</scope>
    <source>
        <strain evidence="9 10">14F</strain>
    </source>
</reference>
<gene>
    <name evidence="9" type="ORF">SJI18_00295</name>
</gene>
<keyword evidence="3" id="KW-1003">Cell membrane</keyword>
<proteinExistence type="predicted"/>
<comment type="subcellular location">
    <subcellularLocation>
        <location evidence="1">Cell membrane</location>
        <topology evidence="1">Multi-pass membrane protein</topology>
    </subcellularLocation>
</comment>
<evidence type="ECO:0000256" key="3">
    <source>
        <dbReference type="ARBA" id="ARBA00022475"/>
    </source>
</evidence>
<dbReference type="InterPro" id="IPR036259">
    <property type="entry name" value="MFS_trans_sf"/>
</dbReference>
<feature type="domain" description="Major facilitator superfamily (MFS) profile" evidence="8">
    <location>
        <begin position="23"/>
        <end position="409"/>
    </location>
</feature>
<keyword evidence="5 7" id="KW-1133">Transmembrane helix</keyword>
<dbReference type="Gene3D" id="1.20.1250.20">
    <property type="entry name" value="MFS general substrate transporter like domains"/>
    <property type="match status" value="1"/>
</dbReference>
<evidence type="ECO:0000256" key="2">
    <source>
        <dbReference type="ARBA" id="ARBA00022448"/>
    </source>
</evidence>
<keyword evidence="4 7" id="KW-0812">Transmembrane</keyword>
<dbReference type="PANTHER" id="PTHR23517">
    <property type="entry name" value="RESISTANCE PROTEIN MDTM, PUTATIVE-RELATED-RELATED"/>
    <property type="match status" value="1"/>
</dbReference>
<feature type="transmembrane region" description="Helical" evidence="7">
    <location>
        <begin position="355"/>
        <end position="373"/>
    </location>
</feature>
<keyword evidence="6 7" id="KW-0472">Membrane</keyword>
<feature type="transmembrane region" description="Helical" evidence="7">
    <location>
        <begin position="59"/>
        <end position="78"/>
    </location>
</feature>
<evidence type="ECO:0000256" key="4">
    <source>
        <dbReference type="ARBA" id="ARBA00022692"/>
    </source>
</evidence>
<sequence length="425" mass="46890">MEMLMKGLIKLRYFDTYKGLPKSIYILFLAQVTNRFGDFVLPFLTLFLVKKMGFDYKSAGFAVMLITLSSIPGSIAGGKIADHIGRRKSYAIFQFSAGFFLLLCVFTKSPKIVITLVCISSFFNGGVRPIMSAIIADVLPAEKRQIGFSISYLGINLGAALGPLVAGFLFSHYIPLIFIGDAVTSFVAVILVVLNIKETLPDCNNDEHIRNEEKCEAGNVFTALIKRPKIIIFLIINIFLSFTYTQNVFSLPIMLDNVFGGSGARNYGILISCNAITVLVMTIFITNKIRNWNPLSAIAMSGILYAIGFGMITFIHSMPLYIISTLIWTIGEIMNVTNFGVYVSNNTPQNFRARFNAITSLSFAIGGALGTSLMGKYMDGLGVNAVWPLVFFLSLFGALGMYVLKIKSETNIEERVECVEAYEDV</sequence>
<feature type="transmembrane region" description="Helical" evidence="7">
    <location>
        <begin position="24"/>
        <end position="47"/>
    </location>
</feature>
<comment type="caution">
    <text evidence="9">The sequence shown here is derived from an EMBL/GenBank/DDBJ whole genome shotgun (WGS) entry which is preliminary data.</text>
</comment>
<dbReference type="InterPro" id="IPR050171">
    <property type="entry name" value="MFS_Transporters"/>
</dbReference>
<evidence type="ECO:0000256" key="1">
    <source>
        <dbReference type="ARBA" id="ARBA00004651"/>
    </source>
</evidence>
<protein>
    <submittedName>
        <fullName evidence="9">MFS transporter</fullName>
    </submittedName>
</protein>
<feature type="transmembrane region" description="Helical" evidence="7">
    <location>
        <begin position="267"/>
        <end position="285"/>
    </location>
</feature>
<feature type="transmembrane region" description="Helical" evidence="7">
    <location>
        <begin position="150"/>
        <end position="170"/>
    </location>
</feature>
<dbReference type="InterPro" id="IPR020846">
    <property type="entry name" value="MFS_dom"/>
</dbReference>
<organism evidence="9 10">
    <name type="scientific">Clostridium frigoriphilum</name>
    <dbReference type="NCBI Taxonomy" id="443253"/>
    <lineage>
        <taxon>Bacteria</taxon>
        <taxon>Bacillati</taxon>
        <taxon>Bacillota</taxon>
        <taxon>Clostridia</taxon>
        <taxon>Eubacteriales</taxon>
        <taxon>Clostridiaceae</taxon>
        <taxon>Clostridium</taxon>
    </lineage>
</organism>
<evidence type="ECO:0000256" key="5">
    <source>
        <dbReference type="ARBA" id="ARBA00022989"/>
    </source>
</evidence>
<evidence type="ECO:0000259" key="8">
    <source>
        <dbReference type="PROSITE" id="PS50850"/>
    </source>
</evidence>
<evidence type="ECO:0000313" key="9">
    <source>
        <dbReference type="EMBL" id="MEF2110743.1"/>
    </source>
</evidence>
<dbReference type="Pfam" id="PF07690">
    <property type="entry name" value="MFS_1"/>
    <property type="match status" value="1"/>
</dbReference>
<dbReference type="EMBL" id="JAZHFS010000001">
    <property type="protein sequence ID" value="MEF2110743.1"/>
    <property type="molecule type" value="Genomic_DNA"/>
</dbReference>
<dbReference type="CDD" id="cd17329">
    <property type="entry name" value="MFS_MdtH_MDR_like"/>
    <property type="match status" value="1"/>
</dbReference>
<accession>A0ABU7UH64</accession>
<feature type="transmembrane region" description="Helical" evidence="7">
    <location>
        <begin position="297"/>
        <end position="315"/>
    </location>
</feature>
<evidence type="ECO:0000313" key="10">
    <source>
        <dbReference type="Proteomes" id="UP001498469"/>
    </source>
</evidence>
<dbReference type="PANTHER" id="PTHR23517:SF2">
    <property type="entry name" value="MULTIDRUG RESISTANCE PROTEIN MDTH"/>
    <property type="match status" value="1"/>
</dbReference>
<feature type="transmembrane region" description="Helical" evidence="7">
    <location>
        <begin position="321"/>
        <end position="343"/>
    </location>
</feature>
<dbReference type="InterPro" id="IPR011701">
    <property type="entry name" value="MFS"/>
</dbReference>